<sequence>MLSSFGRKALASLVPLGNGSFAGGDEEFVLQWVLFHTLTHQELDRCFPSLTVHGVMPHRRFEVATGVGVRLSTETGWRQSVAGLENRRVGGCGVADSLIIGQNSNNELGQQVFFLEKSSIAKTWTAAQHFVFVENVLGLK</sequence>
<gene>
    <name evidence="1" type="ORF">OLEA9_A004336</name>
</gene>
<proteinExistence type="predicted"/>
<dbReference type="Proteomes" id="UP000594638">
    <property type="component" value="Unassembled WGS sequence"/>
</dbReference>
<dbReference type="EMBL" id="CACTIH010000408">
    <property type="protein sequence ID" value="CAA2960482.1"/>
    <property type="molecule type" value="Genomic_DNA"/>
</dbReference>
<comment type="caution">
    <text evidence="1">The sequence shown here is derived from an EMBL/GenBank/DDBJ whole genome shotgun (WGS) entry which is preliminary data.</text>
</comment>
<evidence type="ECO:0000313" key="1">
    <source>
        <dbReference type="EMBL" id="CAA2960482.1"/>
    </source>
</evidence>
<name>A0A8S0Q591_OLEEU</name>
<dbReference type="Gramene" id="OE9A004336T1">
    <property type="protein sequence ID" value="OE9A004336C1"/>
    <property type="gene ID" value="OE9A004336"/>
</dbReference>
<evidence type="ECO:0000313" key="2">
    <source>
        <dbReference type="Proteomes" id="UP000594638"/>
    </source>
</evidence>
<keyword evidence="2" id="KW-1185">Reference proteome</keyword>
<reference evidence="1 2" key="1">
    <citation type="submission" date="2019-12" db="EMBL/GenBank/DDBJ databases">
        <authorList>
            <person name="Alioto T."/>
            <person name="Alioto T."/>
            <person name="Gomez Garrido J."/>
        </authorList>
    </citation>
    <scope>NUCLEOTIDE SEQUENCE [LARGE SCALE GENOMIC DNA]</scope>
</reference>
<protein>
    <submittedName>
        <fullName evidence="1">Uncharacterized protein</fullName>
    </submittedName>
</protein>
<accession>A0A8S0Q591</accession>
<organism evidence="1 2">
    <name type="scientific">Olea europaea subsp. europaea</name>
    <dbReference type="NCBI Taxonomy" id="158383"/>
    <lineage>
        <taxon>Eukaryota</taxon>
        <taxon>Viridiplantae</taxon>
        <taxon>Streptophyta</taxon>
        <taxon>Embryophyta</taxon>
        <taxon>Tracheophyta</taxon>
        <taxon>Spermatophyta</taxon>
        <taxon>Magnoliopsida</taxon>
        <taxon>eudicotyledons</taxon>
        <taxon>Gunneridae</taxon>
        <taxon>Pentapetalae</taxon>
        <taxon>asterids</taxon>
        <taxon>lamiids</taxon>
        <taxon>Lamiales</taxon>
        <taxon>Oleaceae</taxon>
        <taxon>Oleeae</taxon>
        <taxon>Olea</taxon>
    </lineage>
</organism>
<dbReference type="AlphaFoldDB" id="A0A8S0Q591"/>